<evidence type="ECO:0000313" key="10">
    <source>
        <dbReference type="Proteomes" id="UP000266841"/>
    </source>
</evidence>
<dbReference type="Pfam" id="PF07724">
    <property type="entry name" value="AAA_2"/>
    <property type="match status" value="1"/>
</dbReference>
<keyword evidence="3" id="KW-0067">ATP-binding</keyword>
<dbReference type="Pfam" id="PF10431">
    <property type="entry name" value="ClpB_D2-small"/>
    <property type="match status" value="1"/>
</dbReference>
<reference evidence="9 10" key="1">
    <citation type="journal article" date="2012" name="Genome Biol.">
        <title>Genome and low-iron response of an oceanic diatom adapted to chronic iron limitation.</title>
        <authorList>
            <person name="Lommer M."/>
            <person name="Specht M."/>
            <person name="Roy A.S."/>
            <person name="Kraemer L."/>
            <person name="Andreson R."/>
            <person name="Gutowska M.A."/>
            <person name="Wolf J."/>
            <person name="Bergner S.V."/>
            <person name="Schilhabel M.B."/>
            <person name="Klostermeier U.C."/>
            <person name="Beiko R.G."/>
            <person name="Rosenstiel P."/>
            <person name="Hippler M."/>
            <person name="Laroche J."/>
        </authorList>
    </citation>
    <scope>NUCLEOTIDE SEQUENCE [LARGE SCALE GENOMIC DNA]</scope>
    <source>
        <strain evidence="9 10">CCMP1005</strain>
    </source>
</reference>
<dbReference type="OrthoDB" id="47330at2759"/>
<dbReference type="InterPro" id="IPR027417">
    <property type="entry name" value="P-loop_NTPase"/>
</dbReference>
<dbReference type="GO" id="GO:0005524">
    <property type="term" value="F:ATP binding"/>
    <property type="evidence" value="ECO:0007669"/>
    <property type="project" value="UniProtKB-KW"/>
</dbReference>
<dbReference type="InterPro" id="IPR041664">
    <property type="entry name" value="AAA_16"/>
</dbReference>
<dbReference type="InterPro" id="IPR019489">
    <property type="entry name" value="Clp_ATPase_C"/>
</dbReference>
<dbReference type="GO" id="GO:0016887">
    <property type="term" value="F:ATP hydrolysis activity"/>
    <property type="evidence" value="ECO:0007669"/>
    <property type="project" value="InterPro"/>
</dbReference>
<dbReference type="PROSITE" id="PS51903">
    <property type="entry name" value="CLP_R"/>
    <property type="match status" value="1"/>
</dbReference>
<dbReference type="FunFam" id="3.40.50.300:FF:000025">
    <property type="entry name" value="ATP-dependent Clp protease subunit"/>
    <property type="match status" value="1"/>
</dbReference>
<dbReference type="Gene3D" id="3.40.50.300">
    <property type="entry name" value="P-loop containing nucleotide triphosphate hydrolases"/>
    <property type="match status" value="2"/>
</dbReference>
<dbReference type="InterPro" id="IPR001270">
    <property type="entry name" value="ClpA/B"/>
</dbReference>
<evidence type="ECO:0000256" key="3">
    <source>
        <dbReference type="ARBA" id="ARBA00022840"/>
    </source>
</evidence>
<dbReference type="InterPro" id="IPR003959">
    <property type="entry name" value="ATPase_AAA_core"/>
</dbReference>
<proteinExistence type="predicted"/>
<dbReference type="PANTHER" id="PTHR11638">
    <property type="entry name" value="ATP-DEPENDENT CLP PROTEASE"/>
    <property type="match status" value="1"/>
</dbReference>
<accession>K0R267</accession>
<dbReference type="OMA" id="AIFHDEK"/>
<feature type="region of interest" description="Disordered" evidence="6">
    <location>
        <begin position="1037"/>
        <end position="1060"/>
    </location>
</feature>
<keyword evidence="4" id="KW-0143">Chaperone</keyword>
<dbReference type="GO" id="GO:0034605">
    <property type="term" value="P:cellular response to heat"/>
    <property type="evidence" value="ECO:0007669"/>
    <property type="project" value="TreeGrafter"/>
</dbReference>
<dbReference type="SMART" id="SM00382">
    <property type="entry name" value="AAA"/>
    <property type="match status" value="2"/>
</dbReference>
<dbReference type="PANTHER" id="PTHR11638:SF18">
    <property type="entry name" value="HEAT SHOCK PROTEIN 104"/>
    <property type="match status" value="1"/>
</dbReference>
<protein>
    <recommendedName>
        <fullName evidence="8">Clp R domain-containing protein</fullName>
    </recommendedName>
</protein>
<evidence type="ECO:0000313" key="9">
    <source>
        <dbReference type="EMBL" id="EJK46150.1"/>
    </source>
</evidence>
<dbReference type="SMART" id="SM01086">
    <property type="entry name" value="ClpB_D2-small"/>
    <property type="match status" value="1"/>
</dbReference>
<evidence type="ECO:0000256" key="6">
    <source>
        <dbReference type="SAM" id="MobiDB-lite"/>
    </source>
</evidence>
<keyword evidence="1 5" id="KW-0677">Repeat</keyword>
<dbReference type="InterPro" id="IPR041546">
    <property type="entry name" value="ClpA/ClpB_AAA_lid"/>
</dbReference>
<feature type="chain" id="PRO_5003836545" description="Clp R domain-containing protein" evidence="7">
    <location>
        <begin position="30"/>
        <end position="1060"/>
    </location>
</feature>
<feature type="domain" description="Clp R" evidence="8">
    <location>
        <begin position="67"/>
        <end position="223"/>
    </location>
</feature>
<evidence type="ECO:0000256" key="1">
    <source>
        <dbReference type="ARBA" id="ARBA00022737"/>
    </source>
</evidence>
<dbReference type="CDD" id="cd19499">
    <property type="entry name" value="RecA-like_ClpB_Hsp104-like"/>
    <property type="match status" value="1"/>
</dbReference>
<dbReference type="Pfam" id="PF17871">
    <property type="entry name" value="AAA_lid_9"/>
    <property type="match status" value="1"/>
</dbReference>
<dbReference type="InterPro" id="IPR050130">
    <property type="entry name" value="ClpA_ClpB"/>
</dbReference>
<dbReference type="Proteomes" id="UP000266841">
    <property type="component" value="Unassembled WGS sequence"/>
</dbReference>
<keyword evidence="7" id="KW-0732">Signal</keyword>
<dbReference type="SUPFAM" id="SSF81923">
    <property type="entry name" value="Double Clp-N motif"/>
    <property type="match status" value="1"/>
</dbReference>
<sequence length="1060" mass="114424">MGCGRRVAGALPLLLIAATTLSSVDDVGAFTSGISRSRLATPTQISNPARANYAATKIFMSTQANAMDRLSDSCVKGIALSQDAAKTLQLASLDPELLMVGMIRSSGAENMEIRKILTTFGISPDGVKDAAQALLIEKGLANAGGGGADSVPFADATKKALDDAVSIAGRLSPEGSGGIVLPGHVLLALLEFDDRYSVATELDTCAGLAVLRRTAEASPVARAFDTTNFCRSLIEELKKQSAAIDVNGGTKEIREREVVEIGGGGPTTPTLEKVGVDLTNMAQEGRLDPVYGRENEIKMCLRTLGRRRKSNPCLIGEPGVGKTAVAEAVAQCLAGGYYVYGNNGENGGGWGIRNPFQNNDNGEERSVAGLSQEEIEQLPPLPPCPRALQGFRVVSVDLASLVAGMKFRGDFEERIQKLIEEASSTPTILFIDEIHTLLGAGGGGGDGGLSAANLMKPALARGEIRVIGATTVAEYRQYIEKDGALERRFQPIMVDEPSVAEAIEILTAAAPRYEEFHGVRYTPFAIDASVRLAERYINDRSLPDKAIDLLDEAGSMVKLEDDGQEDDLPDDFFVVTDERVAEIVSELSGIPVGKLDRDEKAKLMRLEADITNRVKGQESAVKSVAKAIRRARSGLRDQTKPVATLMFCGPTGVGKTELCKALAQTYFGREKDIIRIDMSEYMERFSVSRLVGSPPGYVGFEEGGQLTEAVRRKPHSVVLFDELEKAHEDVLNILLQVMDEGTLTDGKGRTVSFKNTIFIMTSNVGSQEILKISRGENPTAEDGSATGMSMDGVVKAELEKKMKPEFLNRIDEIVVFKPLEDPVLVSIAQNILDETVLRASVEQDMDVTVKQTVTQMVVREGAFSAAQFGARPMKRAAKRYLEDTLSEAIMRGFLNEGDEVIVDMASDDEARSFAGDNRRIAKLTRVTNGNESMLIPIDGDGGIGDIDLNAMDALNRPMPPLPDTDGFMFETSNLHLSIWEKRKSSCILLSPIEDTLLKQLQIQAIRSSHSNNPQCPVDVAHMIAPVAVQVEDKISEAQPRSALKHDESTDLIPHEAIENG</sequence>
<dbReference type="Pfam" id="PF13191">
    <property type="entry name" value="AAA_16"/>
    <property type="match status" value="1"/>
</dbReference>
<feature type="signal peptide" evidence="7">
    <location>
        <begin position="1"/>
        <end position="29"/>
    </location>
</feature>
<dbReference type="PRINTS" id="PR00300">
    <property type="entry name" value="CLPPROTEASEA"/>
</dbReference>
<dbReference type="GO" id="GO:0005737">
    <property type="term" value="C:cytoplasm"/>
    <property type="evidence" value="ECO:0007669"/>
    <property type="project" value="TreeGrafter"/>
</dbReference>
<dbReference type="InterPro" id="IPR004176">
    <property type="entry name" value="Clp_R_N"/>
</dbReference>
<evidence type="ECO:0000256" key="4">
    <source>
        <dbReference type="ARBA" id="ARBA00023186"/>
    </source>
</evidence>
<keyword evidence="10" id="KW-1185">Reference proteome</keyword>
<keyword evidence="2" id="KW-0547">Nucleotide-binding</keyword>
<dbReference type="EMBL" id="AGNL01047943">
    <property type="protein sequence ID" value="EJK46150.1"/>
    <property type="molecule type" value="Genomic_DNA"/>
</dbReference>
<evidence type="ECO:0000259" key="8">
    <source>
        <dbReference type="PROSITE" id="PS51903"/>
    </source>
</evidence>
<dbReference type="InterPro" id="IPR003593">
    <property type="entry name" value="AAA+_ATPase"/>
</dbReference>
<dbReference type="InterPro" id="IPR028299">
    <property type="entry name" value="ClpA/B_CS2"/>
</dbReference>
<dbReference type="eggNOG" id="KOG1051">
    <property type="taxonomic scope" value="Eukaryota"/>
</dbReference>
<comment type="caution">
    <text evidence="9">The sequence shown here is derived from an EMBL/GenBank/DDBJ whole genome shotgun (WGS) entry which is preliminary data.</text>
</comment>
<organism evidence="9 10">
    <name type="scientific">Thalassiosira oceanica</name>
    <name type="common">Marine diatom</name>
    <dbReference type="NCBI Taxonomy" id="159749"/>
    <lineage>
        <taxon>Eukaryota</taxon>
        <taxon>Sar</taxon>
        <taxon>Stramenopiles</taxon>
        <taxon>Ochrophyta</taxon>
        <taxon>Bacillariophyta</taxon>
        <taxon>Coscinodiscophyceae</taxon>
        <taxon>Thalassiosirophycidae</taxon>
        <taxon>Thalassiosirales</taxon>
        <taxon>Thalassiosiraceae</taxon>
        <taxon>Thalassiosira</taxon>
    </lineage>
</organism>
<dbReference type="Gene3D" id="1.10.8.60">
    <property type="match status" value="2"/>
</dbReference>
<dbReference type="AlphaFoldDB" id="K0R267"/>
<evidence type="ECO:0000256" key="5">
    <source>
        <dbReference type="PROSITE-ProRule" id="PRU01251"/>
    </source>
</evidence>
<dbReference type="SUPFAM" id="SSF52540">
    <property type="entry name" value="P-loop containing nucleoside triphosphate hydrolases"/>
    <property type="match status" value="2"/>
</dbReference>
<dbReference type="PROSITE" id="PS00871">
    <property type="entry name" value="CLPAB_2"/>
    <property type="match status" value="1"/>
</dbReference>
<feature type="compositionally biased region" description="Basic and acidic residues" evidence="6">
    <location>
        <begin position="1043"/>
        <end position="1060"/>
    </location>
</feature>
<name>K0R267_THAOC</name>
<evidence type="ECO:0000256" key="2">
    <source>
        <dbReference type="ARBA" id="ARBA00022741"/>
    </source>
</evidence>
<evidence type="ECO:0000256" key="7">
    <source>
        <dbReference type="SAM" id="SignalP"/>
    </source>
</evidence>
<dbReference type="CDD" id="cd00009">
    <property type="entry name" value="AAA"/>
    <property type="match status" value="1"/>
</dbReference>
<gene>
    <name evidence="9" type="ORF">THAOC_35199</name>
</gene>
<dbReference type="Gene3D" id="1.10.1780.10">
    <property type="entry name" value="Clp, N-terminal domain"/>
    <property type="match status" value="1"/>
</dbReference>
<dbReference type="InterPro" id="IPR036628">
    <property type="entry name" value="Clp_N_dom_sf"/>
</dbReference>